<gene>
    <name evidence="2" type="ORF">HPHI1048_LOCUS18422</name>
</gene>
<organism evidence="2">
    <name type="scientific">Hanusia phi</name>
    <dbReference type="NCBI Taxonomy" id="3032"/>
    <lineage>
        <taxon>Eukaryota</taxon>
        <taxon>Cryptophyceae</taxon>
        <taxon>Pyrenomonadales</taxon>
        <taxon>Geminigeraceae</taxon>
        <taxon>Hanusia</taxon>
    </lineage>
</organism>
<keyword evidence="1" id="KW-0472">Membrane</keyword>
<proteinExistence type="predicted"/>
<dbReference type="EMBL" id="HBEO01027280">
    <property type="protein sequence ID" value="CAD8498760.1"/>
    <property type="molecule type" value="Transcribed_RNA"/>
</dbReference>
<dbReference type="AlphaFoldDB" id="A0A7S0EYU1"/>
<name>A0A7S0EYU1_9CRYP</name>
<accession>A0A7S0EYU1</accession>
<protein>
    <submittedName>
        <fullName evidence="2">Uncharacterized protein</fullName>
    </submittedName>
</protein>
<feature type="transmembrane region" description="Helical" evidence="1">
    <location>
        <begin position="70"/>
        <end position="91"/>
    </location>
</feature>
<evidence type="ECO:0000313" key="2">
    <source>
        <dbReference type="EMBL" id="CAD8498760.1"/>
    </source>
</evidence>
<reference evidence="2" key="1">
    <citation type="submission" date="2021-01" db="EMBL/GenBank/DDBJ databases">
        <authorList>
            <person name="Corre E."/>
            <person name="Pelletier E."/>
            <person name="Niang G."/>
            <person name="Scheremetjew M."/>
            <person name="Finn R."/>
            <person name="Kale V."/>
            <person name="Holt S."/>
            <person name="Cochrane G."/>
            <person name="Meng A."/>
            <person name="Brown T."/>
            <person name="Cohen L."/>
        </authorList>
    </citation>
    <scope>NUCLEOTIDE SEQUENCE</scope>
    <source>
        <strain evidence="2">CCMP325</strain>
    </source>
</reference>
<sequence>MSTSHFVLALQPVKERMKRRALWFVFSTALASQPSFVLLPLTSMEITPYCFMLQPDLPVTAKKAACWHKWSIAGIPYGVPAILAGPFLIIASSGNKMMSG</sequence>
<feature type="transmembrane region" description="Helical" evidence="1">
    <location>
        <begin position="21"/>
        <end position="39"/>
    </location>
</feature>
<keyword evidence="1" id="KW-1133">Transmembrane helix</keyword>
<evidence type="ECO:0000256" key="1">
    <source>
        <dbReference type="SAM" id="Phobius"/>
    </source>
</evidence>
<keyword evidence="1" id="KW-0812">Transmembrane</keyword>